<dbReference type="GO" id="GO:0070475">
    <property type="term" value="P:rRNA base methylation"/>
    <property type="evidence" value="ECO:0007669"/>
    <property type="project" value="InterPro"/>
</dbReference>
<gene>
    <name evidence="9" type="ORF">AYBTSS11_LOCUS9781</name>
</gene>
<dbReference type="InterPro" id="IPR029028">
    <property type="entry name" value="Alpha/beta_knot_MTases"/>
</dbReference>
<keyword evidence="2" id="KW-0690">Ribosome biogenesis</keyword>
<evidence type="ECO:0000256" key="2">
    <source>
        <dbReference type="ARBA" id="ARBA00022517"/>
    </source>
</evidence>
<sequence length="212" mass="23142">MSGKDEGSDGSNIGGFIFLLNNIPLYFKPEEEISVLRSPLLNVAATYILPLEQILSSRLNAAGFIRNIYVNFGPRGCCELNPSTKPVTELAKFAEQLRHLLQDGIIYNPENGEVACRMFTNLSSLVSTLPANCRKIGCMHGTGSLAQGPIMDFTNYIEAASDDQTLVFVIGVVDPEIHSYIDDFVKVCDYDLVATYGLTKVISAVEIKVGLV</sequence>
<evidence type="ECO:0000256" key="3">
    <source>
        <dbReference type="ARBA" id="ARBA00022552"/>
    </source>
</evidence>
<evidence type="ECO:0000256" key="1">
    <source>
        <dbReference type="ARBA" id="ARBA00008115"/>
    </source>
</evidence>
<reference evidence="9" key="1">
    <citation type="submission" date="2023-10" db="EMBL/GenBank/DDBJ databases">
        <authorList>
            <person name="Domelevo Entfellner J.-B."/>
        </authorList>
    </citation>
    <scope>NUCLEOTIDE SEQUENCE</scope>
</reference>
<dbReference type="PANTHER" id="PTHR12636:SF5">
    <property type="entry name" value="RIBOSOMAL RNA SMALL SUBUNIT METHYLTRANSFERASE NEP1"/>
    <property type="match status" value="1"/>
</dbReference>
<comment type="similarity">
    <text evidence="1">Belongs to the class IV-like SAM-binding methyltransferase superfamily. RNA methyltransferase NEP1 family.</text>
</comment>
<keyword evidence="10" id="KW-1185">Reference proteome</keyword>
<evidence type="ECO:0000313" key="9">
    <source>
        <dbReference type="EMBL" id="CAJ1940571.1"/>
    </source>
</evidence>
<dbReference type="InterPro" id="IPR029026">
    <property type="entry name" value="tRNA_m1G_MTases_N"/>
</dbReference>
<dbReference type="PANTHER" id="PTHR12636">
    <property type="entry name" value="NEP1/MRA1"/>
    <property type="match status" value="1"/>
</dbReference>
<evidence type="ECO:0000256" key="4">
    <source>
        <dbReference type="ARBA" id="ARBA00022603"/>
    </source>
</evidence>
<dbReference type="SUPFAM" id="SSF75217">
    <property type="entry name" value="alpha/beta knot"/>
    <property type="match status" value="1"/>
</dbReference>
<dbReference type="Gene3D" id="3.40.1280.10">
    <property type="match status" value="1"/>
</dbReference>
<keyword evidence="4" id="KW-0489">Methyltransferase</keyword>
<evidence type="ECO:0000313" key="10">
    <source>
        <dbReference type="Proteomes" id="UP001189624"/>
    </source>
</evidence>
<dbReference type="GO" id="GO:0070037">
    <property type="term" value="F:rRNA (pseudouridine) methyltransferase activity"/>
    <property type="evidence" value="ECO:0007669"/>
    <property type="project" value="InterPro"/>
</dbReference>
<evidence type="ECO:0000256" key="5">
    <source>
        <dbReference type="ARBA" id="ARBA00022679"/>
    </source>
</evidence>
<keyword evidence="7" id="KW-0699">rRNA-binding</keyword>
<keyword evidence="6" id="KW-0949">S-adenosyl-L-methionine</keyword>
<dbReference type="InterPro" id="IPR005304">
    <property type="entry name" value="Rbsml_bgen_MeTrfase_EMG1/NEP1"/>
</dbReference>
<organism evidence="9 10">
    <name type="scientific">Sphenostylis stenocarpa</name>
    <dbReference type="NCBI Taxonomy" id="92480"/>
    <lineage>
        <taxon>Eukaryota</taxon>
        <taxon>Viridiplantae</taxon>
        <taxon>Streptophyta</taxon>
        <taxon>Embryophyta</taxon>
        <taxon>Tracheophyta</taxon>
        <taxon>Spermatophyta</taxon>
        <taxon>Magnoliopsida</taxon>
        <taxon>eudicotyledons</taxon>
        <taxon>Gunneridae</taxon>
        <taxon>Pentapetalae</taxon>
        <taxon>rosids</taxon>
        <taxon>fabids</taxon>
        <taxon>Fabales</taxon>
        <taxon>Fabaceae</taxon>
        <taxon>Papilionoideae</taxon>
        <taxon>50 kb inversion clade</taxon>
        <taxon>NPAAA clade</taxon>
        <taxon>indigoferoid/millettioid clade</taxon>
        <taxon>Phaseoleae</taxon>
        <taxon>Sphenostylis</taxon>
    </lineage>
</organism>
<dbReference type="Proteomes" id="UP001189624">
    <property type="component" value="Chromosome 3"/>
</dbReference>
<proteinExistence type="inferred from homology"/>
<keyword evidence="8" id="KW-0694">RNA-binding</keyword>
<dbReference type="EMBL" id="OY731400">
    <property type="protein sequence ID" value="CAJ1940571.1"/>
    <property type="molecule type" value="Genomic_DNA"/>
</dbReference>
<dbReference type="AlphaFoldDB" id="A0AA86SHV9"/>
<accession>A0AA86SHV9</accession>
<evidence type="ECO:0000256" key="8">
    <source>
        <dbReference type="ARBA" id="ARBA00022884"/>
    </source>
</evidence>
<dbReference type="Gramene" id="rna-AYBTSS11_LOCUS9781">
    <property type="protein sequence ID" value="CAJ1940571.1"/>
    <property type="gene ID" value="gene-AYBTSS11_LOCUS9781"/>
</dbReference>
<dbReference type="Pfam" id="PF03587">
    <property type="entry name" value="EMG1"/>
    <property type="match status" value="1"/>
</dbReference>
<protein>
    <submittedName>
        <fullName evidence="9">Uncharacterized protein</fullName>
    </submittedName>
</protein>
<evidence type="ECO:0000256" key="6">
    <source>
        <dbReference type="ARBA" id="ARBA00022691"/>
    </source>
</evidence>
<dbReference type="GO" id="GO:0019843">
    <property type="term" value="F:rRNA binding"/>
    <property type="evidence" value="ECO:0007669"/>
    <property type="project" value="UniProtKB-KW"/>
</dbReference>
<keyword evidence="5" id="KW-0808">Transferase</keyword>
<name>A0AA86SHV9_9FABA</name>
<keyword evidence="3" id="KW-0698">rRNA processing</keyword>
<dbReference type="GO" id="GO:0032040">
    <property type="term" value="C:small-subunit processome"/>
    <property type="evidence" value="ECO:0007669"/>
    <property type="project" value="TreeGrafter"/>
</dbReference>
<evidence type="ECO:0000256" key="7">
    <source>
        <dbReference type="ARBA" id="ARBA00022730"/>
    </source>
</evidence>